<dbReference type="PANTHER" id="PTHR13948">
    <property type="entry name" value="RNA-BINDING PROTEIN"/>
    <property type="match status" value="1"/>
</dbReference>
<dbReference type="Pfam" id="PF01585">
    <property type="entry name" value="G-patch"/>
    <property type="match status" value="1"/>
</dbReference>
<accession>A0A448XIM5</accession>
<name>A0A448XIM5_9PLAT</name>
<feature type="region of interest" description="Disordered" evidence="4">
    <location>
        <begin position="170"/>
        <end position="227"/>
    </location>
</feature>
<feature type="compositionally biased region" description="Polar residues" evidence="4">
    <location>
        <begin position="212"/>
        <end position="224"/>
    </location>
</feature>
<dbReference type="GO" id="GO:0005634">
    <property type="term" value="C:nucleus"/>
    <property type="evidence" value="ECO:0007669"/>
    <property type="project" value="UniProtKB-SubCell"/>
</dbReference>
<evidence type="ECO:0000256" key="2">
    <source>
        <dbReference type="ARBA" id="ARBA00022884"/>
    </source>
</evidence>
<sequence length="299" mass="31869">MGSNLLTNSANPVLSSSLVASYGDGDESDEGNVSPVAASGLTAPRSAAESKVADEEARLFDWTKLACLLCSRGFKDVATLQKHKAFSALHFTNLNKLRAKYDLPPVQPPSGSAASNPTISSNELTTLPESLSIDALLQLGAVTASNHAKNAAARHRIASEQANALAQAVYRDRAKERRDRYGTSSPPRRRKRADSPPPSPIPTPPPPSHSSAVNTSPQPATTSAEPAGANVGSRLMEKMGWQAGQGLGRANQGRTQIIEAEFREHGVGLGIKNSKRGPPSDNYKDNVKRAMFARFHELE</sequence>
<comment type="subcellular location">
    <subcellularLocation>
        <location evidence="1">Nucleus</location>
    </subcellularLocation>
</comment>
<evidence type="ECO:0000313" key="6">
    <source>
        <dbReference type="EMBL" id="VEL37563.1"/>
    </source>
</evidence>
<dbReference type="EMBL" id="CAAALY010255368">
    <property type="protein sequence ID" value="VEL37563.1"/>
    <property type="molecule type" value="Genomic_DNA"/>
</dbReference>
<dbReference type="PROSITE" id="PS50174">
    <property type="entry name" value="G_PATCH"/>
    <property type="match status" value="1"/>
</dbReference>
<feature type="compositionally biased region" description="Basic and acidic residues" evidence="4">
    <location>
        <begin position="170"/>
        <end position="181"/>
    </location>
</feature>
<keyword evidence="2" id="KW-0694">RNA-binding</keyword>
<dbReference type="OrthoDB" id="29221at2759"/>
<reference evidence="6" key="1">
    <citation type="submission" date="2018-11" db="EMBL/GenBank/DDBJ databases">
        <authorList>
            <consortium name="Pathogen Informatics"/>
        </authorList>
    </citation>
    <scope>NUCLEOTIDE SEQUENCE</scope>
</reference>
<proteinExistence type="predicted"/>
<dbReference type="Proteomes" id="UP000784294">
    <property type="component" value="Unassembled WGS sequence"/>
</dbReference>
<feature type="compositionally biased region" description="Pro residues" evidence="4">
    <location>
        <begin position="195"/>
        <end position="208"/>
    </location>
</feature>
<evidence type="ECO:0000256" key="4">
    <source>
        <dbReference type="SAM" id="MobiDB-lite"/>
    </source>
</evidence>
<gene>
    <name evidence="6" type="ORF">PXEA_LOCUS31003</name>
</gene>
<organism evidence="6 7">
    <name type="scientific">Protopolystoma xenopodis</name>
    <dbReference type="NCBI Taxonomy" id="117903"/>
    <lineage>
        <taxon>Eukaryota</taxon>
        <taxon>Metazoa</taxon>
        <taxon>Spiralia</taxon>
        <taxon>Lophotrochozoa</taxon>
        <taxon>Platyhelminthes</taxon>
        <taxon>Monogenea</taxon>
        <taxon>Polyopisthocotylea</taxon>
        <taxon>Polystomatidea</taxon>
        <taxon>Polystomatidae</taxon>
        <taxon>Protopolystoma</taxon>
    </lineage>
</organism>
<dbReference type="PANTHER" id="PTHR13948:SF3">
    <property type="entry name" value="FI21118P1"/>
    <property type="match status" value="1"/>
</dbReference>
<protein>
    <recommendedName>
        <fullName evidence="5">G-patch domain-containing protein</fullName>
    </recommendedName>
</protein>
<feature type="region of interest" description="Disordered" evidence="4">
    <location>
        <begin position="102"/>
        <end position="121"/>
    </location>
</feature>
<feature type="domain" description="G-patch" evidence="5">
    <location>
        <begin position="228"/>
        <end position="274"/>
    </location>
</feature>
<feature type="compositionally biased region" description="Polar residues" evidence="4">
    <location>
        <begin position="109"/>
        <end position="121"/>
    </location>
</feature>
<keyword evidence="3" id="KW-0539">Nucleus</keyword>
<comment type="caution">
    <text evidence="6">The sequence shown here is derived from an EMBL/GenBank/DDBJ whole genome shotgun (WGS) entry which is preliminary data.</text>
</comment>
<dbReference type="GO" id="GO:0003723">
    <property type="term" value="F:RNA binding"/>
    <property type="evidence" value="ECO:0007669"/>
    <property type="project" value="UniProtKB-KW"/>
</dbReference>
<dbReference type="InterPro" id="IPR000467">
    <property type="entry name" value="G_patch_dom"/>
</dbReference>
<dbReference type="SMART" id="SM00443">
    <property type="entry name" value="G_patch"/>
    <property type="match status" value="1"/>
</dbReference>
<dbReference type="GO" id="GO:0000398">
    <property type="term" value="P:mRNA splicing, via spliceosome"/>
    <property type="evidence" value="ECO:0007669"/>
    <property type="project" value="TreeGrafter"/>
</dbReference>
<evidence type="ECO:0000313" key="7">
    <source>
        <dbReference type="Proteomes" id="UP000784294"/>
    </source>
</evidence>
<keyword evidence="7" id="KW-1185">Reference proteome</keyword>
<evidence type="ECO:0000256" key="1">
    <source>
        <dbReference type="ARBA" id="ARBA00004123"/>
    </source>
</evidence>
<dbReference type="AlphaFoldDB" id="A0A448XIM5"/>
<evidence type="ECO:0000256" key="3">
    <source>
        <dbReference type="ARBA" id="ARBA00023242"/>
    </source>
</evidence>
<evidence type="ECO:0000259" key="5">
    <source>
        <dbReference type="PROSITE" id="PS50174"/>
    </source>
</evidence>